<keyword evidence="6 7" id="KW-0472">Membrane</keyword>
<evidence type="ECO:0000259" key="8">
    <source>
        <dbReference type="PROSITE" id="PS50928"/>
    </source>
</evidence>
<comment type="similarity">
    <text evidence="7">Belongs to the binding-protein-dependent transport system permease family.</text>
</comment>
<feature type="transmembrane region" description="Helical" evidence="7">
    <location>
        <begin position="123"/>
        <end position="148"/>
    </location>
</feature>
<name>A0ABY7JVY1_9ACTN</name>
<sequence>MHWLYDLAHSSSAAGKIGFAVLMVVAFFAVIGVLLVVIDHVPRRGRERYQAFLFLLPAIILLAAGLVGPMFKTIISSLTSAEVTRKGCVPIPSPARCLIDKGGEWNNFANFRWLFSNHDALFALWHTVLWTLVTPAVATIVGLAYAYAIDKIRGEAFAKALVFLPTAISFVGAAVIWGLMYQQPSQSGASGLVNVVLNWVGLGPINFPTVGGWRLTMWMIVVMIWIQAGFATVVLSAAIKAVPGELSEAAKIDGATNGQAFRRVVIPSIRPTIIVVMVTISVATLKVFDLVNTFGGDRFGGDTLANLMYNTYKTAGIGLAGGKLGEHHSSALATLIFLLVIPFVAFQVRQMVKQRAAR</sequence>
<reference evidence="9" key="1">
    <citation type="submission" date="2022-05" db="EMBL/GenBank/DDBJ databases">
        <title>Jatrophihabitans sp. SB3-54 whole genome sequence.</title>
        <authorList>
            <person name="Suh M.K."/>
            <person name="Eom M.K."/>
            <person name="Kim J.S."/>
            <person name="Kim H.S."/>
            <person name="Do H.E."/>
            <person name="Shin Y.K."/>
            <person name="Lee J.-S."/>
        </authorList>
    </citation>
    <scope>NUCLEOTIDE SEQUENCE</scope>
    <source>
        <strain evidence="9">SB3-54</strain>
    </source>
</reference>
<evidence type="ECO:0000256" key="2">
    <source>
        <dbReference type="ARBA" id="ARBA00022448"/>
    </source>
</evidence>
<dbReference type="EMBL" id="CP097463">
    <property type="protein sequence ID" value="WAX56712.1"/>
    <property type="molecule type" value="Genomic_DNA"/>
</dbReference>
<dbReference type="RefSeq" id="WP_269443244.1">
    <property type="nucleotide sequence ID" value="NZ_CP097463.1"/>
</dbReference>
<dbReference type="SUPFAM" id="SSF161098">
    <property type="entry name" value="MetI-like"/>
    <property type="match status" value="1"/>
</dbReference>
<organism evidence="9 10">
    <name type="scientific">Jatrophihabitans cynanchi</name>
    <dbReference type="NCBI Taxonomy" id="2944128"/>
    <lineage>
        <taxon>Bacteria</taxon>
        <taxon>Bacillati</taxon>
        <taxon>Actinomycetota</taxon>
        <taxon>Actinomycetes</taxon>
        <taxon>Jatrophihabitantales</taxon>
        <taxon>Jatrophihabitantaceae</taxon>
        <taxon>Jatrophihabitans</taxon>
    </lineage>
</organism>
<evidence type="ECO:0000256" key="5">
    <source>
        <dbReference type="ARBA" id="ARBA00022989"/>
    </source>
</evidence>
<keyword evidence="2 7" id="KW-0813">Transport</keyword>
<proteinExistence type="inferred from homology"/>
<feature type="transmembrane region" description="Helical" evidence="7">
    <location>
        <begin position="269"/>
        <end position="288"/>
    </location>
</feature>
<dbReference type="InterPro" id="IPR035906">
    <property type="entry name" value="MetI-like_sf"/>
</dbReference>
<evidence type="ECO:0000256" key="3">
    <source>
        <dbReference type="ARBA" id="ARBA00022475"/>
    </source>
</evidence>
<feature type="domain" description="ABC transmembrane type-1" evidence="8">
    <location>
        <begin position="124"/>
        <end position="345"/>
    </location>
</feature>
<feature type="transmembrane region" description="Helical" evidence="7">
    <location>
        <begin position="17"/>
        <end position="38"/>
    </location>
</feature>
<protein>
    <submittedName>
        <fullName evidence="9">Sugar ABC transporter permease</fullName>
    </submittedName>
</protein>
<feature type="transmembrane region" description="Helical" evidence="7">
    <location>
        <begin position="329"/>
        <end position="348"/>
    </location>
</feature>
<gene>
    <name evidence="9" type="ORF">M6B22_19605</name>
</gene>
<evidence type="ECO:0000256" key="7">
    <source>
        <dbReference type="RuleBase" id="RU363032"/>
    </source>
</evidence>
<dbReference type="InterPro" id="IPR051393">
    <property type="entry name" value="ABC_transporter_permease"/>
</dbReference>
<comment type="subcellular location">
    <subcellularLocation>
        <location evidence="1 7">Cell membrane</location>
        <topology evidence="1 7">Multi-pass membrane protein</topology>
    </subcellularLocation>
</comment>
<evidence type="ECO:0000256" key="6">
    <source>
        <dbReference type="ARBA" id="ARBA00023136"/>
    </source>
</evidence>
<dbReference type="PANTHER" id="PTHR30193:SF18">
    <property type="entry name" value="OSMOPROTECTIVE COMPOUNDS UPTAKE PERMEASE PROTEIN GGTC"/>
    <property type="match status" value="1"/>
</dbReference>
<dbReference type="Pfam" id="PF00528">
    <property type="entry name" value="BPD_transp_1"/>
    <property type="match status" value="1"/>
</dbReference>
<dbReference type="InterPro" id="IPR000515">
    <property type="entry name" value="MetI-like"/>
</dbReference>
<dbReference type="Gene3D" id="1.10.3720.10">
    <property type="entry name" value="MetI-like"/>
    <property type="match status" value="1"/>
</dbReference>
<evidence type="ECO:0000256" key="1">
    <source>
        <dbReference type="ARBA" id="ARBA00004651"/>
    </source>
</evidence>
<feature type="transmembrane region" description="Helical" evidence="7">
    <location>
        <begin position="160"/>
        <end position="180"/>
    </location>
</feature>
<keyword evidence="10" id="KW-1185">Reference proteome</keyword>
<evidence type="ECO:0000256" key="4">
    <source>
        <dbReference type="ARBA" id="ARBA00022692"/>
    </source>
</evidence>
<keyword evidence="3" id="KW-1003">Cell membrane</keyword>
<dbReference type="PROSITE" id="PS50928">
    <property type="entry name" value="ABC_TM1"/>
    <property type="match status" value="1"/>
</dbReference>
<evidence type="ECO:0000313" key="10">
    <source>
        <dbReference type="Proteomes" id="UP001164693"/>
    </source>
</evidence>
<dbReference type="CDD" id="cd06261">
    <property type="entry name" value="TM_PBP2"/>
    <property type="match status" value="1"/>
</dbReference>
<dbReference type="PANTHER" id="PTHR30193">
    <property type="entry name" value="ABC TRANSPORTER PERMEASE PROTEIN"/>
    <property type="match status" value="1"/>
</dbReference>
<accession>A0ABY7JVY1</accession>
<feature type="transmembrane region" description="Helical" evidence="7">
    <location>
        <begin position="50"/>
        <end position="71"/>
    </location>
</feature>
<keyword evidence="4 7" id="KW-0812">Transmembrane</keyword>
<feature type="transmembrane region" description="Helical" evidence="7">
    <location>
        <begin position="217"/>
        <end position="239"/>
    </location>
</feature>
<dbReference type="Proteomes" id="UP001164693">
    <property type="component" value="Chromosome"/>
</dbReference>
<evidence type="ECO:0000313" key="9">
    <source>
        <dbReference type="EMBL" id="WAX56712.1"/>
    </source>
</evidence>
<keyword evidence="5 7" id="KW-1133">Transmembrane helix</keyword>